<proteinExistence type="predicted"/>
<feature type="compositionally biased region" description="Basic and acidic residues" evidence="1">
    <location>
        <begin position="139"/>
        <end position="158"/>
    </location>
</feature>
<evidence type="ECO:0000256" key="1">
    <source>
        <dbReference type="SAM" id="MobiDB-lite"/>
    </source>
</evidence>
<comment type="caution">
    <text evidence="2">The sequence shown here is derived from an EMBL/GenBank/DDBJ whole genome shotgun (WGS) entry which is preliminary data.</text>
</comment>
<reference evidence="2" key="1">
    <citation type="submission" date="2021-02" db="EMBL/GenBank/DDBJ databases">
        <authorList>
            <person name="Dougan E. K."/>
            <person name="Rhodes N."/>
            <person name="Thang M."/>
            <person name="Chan C."/>
        </authorList>
    </citation>
    <scope>NUCLEOTIDE SEQUENCE</scope>
</reference>
<feature type="region of interest" description="Disordered" evidence="1">
    <location>
        <begin position="129"/>
        <end position="206"/>
    </location>
</feature>
<sequence>MIGTLVGSLFEEIVVRRLWREEKARRKLMNEVDEDFIDNKAVSRFIFDGPEAVYSEEAQEEEPPPEPSRDEKLQHALLNVAAQTSPSRQVQRPALTAPGLLGMLPDDLRAVADAADGEQALQVVLPASQSRLSSADSGDASRSRLSSRDGALRSRLSSEDAPAPDVPDVSQNQALTLPGRGDPAEPEGSSQQLAVAETKAGVPQSHNSNYGNCRSHFCLPLETGGWFVVLFRTAASLMYKGEAADIHLNCFATILCFSKTVGGEERADEHTHTHQSEDTVRNRS</sequence>
<evidence type="ECO:0000313" key="3">
    <source>
        <dbReference type="Proteomes" id="UP000654075"/>
    </source>
</evidence>
<accession>A0A813E138</accession>
<keyword evidence="3" id="KW-1185">Reference proteome</keyword>
<dbReference type="EMBL" id="CAJNNV010007299">
    <property type="protein sequence ID" value="CAE8594725.1"/>
    <property type="molecule type" value="Genomic_DNA"/>
</dbReference>
<protein>
    <submittedName>
        <fullName evidence="2">Uncharacterized protein</fullName>
    </submittedName>
</protein>
<organism evidence="2 3">
    <name type="scientific">Polarella glacialis</name>
    <name type="common">Dinoflagellate</name>
    <dbReference type="NCBI Taxonomy" id="89957"/>
    <lineage>
        <taxon>Eukaryota</taxon>
        <taxon>Sar</taxon>
        <taxon>Alveolata</taxon>
        <taxon>Dinophyceae</taxon>
        <taxon>Suessiales</taxon>
        <taxon>Suessiaceae</taxon>
        <taxon>Polarella</taxon>
    </lineage>
</organism>
<dbReference type="Proteomes" id="UP000654075">
    <property type="component" value="Unassembled WGS sequence"/>
</dbReference>
<name>A0A813E138_POLGL</name>
<evidence type="ECO:0000313" key="2">
    <source>
        <dbReference type="EMBL" id="CAE8594725.1"/>
    </source>
</evidence>
<dbReference type="AlphaFoldDB" id="A0A813E138"/>
<gene>
    <name evidence="2" type="ORF">PGLA1383_LOCUS13250</name>
</gene>